<name>A0A8J6B0M2_ELECQ</name>
<dbReference type="EMBL" id="WNTK01033857">
    <property type="protein sequence ID" value="KAG9460904.1"/>
    <property type="molecule type" value="Genomic_DNA"/>
</dbReference>
<dbReference type="Proteomes" id="UP000770717">
    <property type="component" value="Unassembled WGS sequence"/>
</dbReference>
<evidence type="ECO:0000313" key="2">
    <source>
        <dbReference type="Proteomes" id="UP000770717"/>
    </source>
</evidence>
<keyword evidence="2" id="KW-1185">Reference proteome</keyword>
<organism evidence="1 2">
    <name type="scientific">Eleutherodactylus coqui</name>
    <name type="common">Puerto Rican coqui</name>
    <dbReference type="NCBI Taxonomy" id="57060"/>
    <lineage>
        <taxon>Eukaryota</taxon>
        <taxon>Metazoa</taxon>
        <taxon>Chordata</taxon>
        <taxon>Craniata</taxon>
        <taxon>Vertebrata</taxon>
        <taxon>Euteleostomi</taxon>
        <taxon>Amphibia</taxon>
        <taxon>Batrachia</taxon>
        <taxon>Anura</taxon>
        <taxon>Neobatrachia</taxon>
        <taxon>Hyloidea</taxon>
        <taxon>Eleutherodactylidae</taxon>
        <taxon>Eleutherodactylinae</taxon>
        <taxon>Eleutherodactylus</taxon>
        <taxon>Eleutherodactylus</taxon>
    </lineage>
</organism>
<gene>
    <name evidence="1" type="ORF">GDO78_018809</name>
</gene>
<sequence length="81" mass="9854">MTSYLYLYFLKLSYIALIDYSILELLADKYLATPIFYRFNYLQESHYCDIAVIERLCMMFEGSRFRHYKMITTRSYINTTV</sequence>
<dbReference type="AlphaFoldDB" id="A0A8J6B0M2"/>
<evidence type="ECO:0000313" key="1">
    <source>
        <dbReference type="EMBL" id="KAG9460904.1"/>
    </source>
</evidence>
<accession>A0A8J6B0M2</accession>
<comment type="caution">
    <text evidence="1">The sequence shown here is derived from an EMBL/GenBank/DDBJ whole genome shotgun (WGS) entry which is preliminary data.</text>
</comment>
<proteinExistence type="predicted"/>
<reference evidence="1" key="1">
    <citation type="thesis" date="2020" institute="ProQuest LLC" country="789 East Eisenhower Parkway, Ann Arbor, MI, USA">
        <title>Comparative Genomics and Chromosome Evolution.</title>
        <authorList>
            <person name="Mudd A.B."/>
        </authorList>
    </citation>
    <scope>NUCLEOTIDE SEQUENCE</scope>
    <source>
        <strain evidence="1">HN-11 Male</strain>
        <tissue evidence="1">Kidney and liver</tissue>
    </source>
</reference>
<protein>
    <submittedName>
        <fullName evidence="1">Uncharacterized protein</fullName>
    </submittedName>
</protein>